<dbReference type="Proteomes" id="UP000076532">
    <property type="component" value="Unassembled WGS sequence"/>
</dbReference>
<feature type="region of interest" description="Disordered" evidence="1">
    <location>
        <begin position="461"/>
        <end position="488"/>
    </location>
</feature>
<proteinExistence type="predicted"/>
<evidence type="ECO:0008006" key="4">
    <source>
        <dbReference type="Google" id="ProtNLM"/>
    </source>
</evidence>
<dbReference type="STRING" id="436010.A0A166DB97"/>
<evidence type="ECO:0000313" key="3">
    <source>
        <dbReference type="Proteomes" id="UP000076532"/>
    </source>
</evidence>
<accession>A0A166DB97</accession>
<evidence type="ECO:0000256" key="1">
    <source>
        <dbReference type="SAM" id="MobiDB-lite"/>
    </source>
</evidence>
<dbReference type="Gene3D" id="3.80.10.10">
    <property type="entry name" value="Ribonuclease Inhibitor"/>
    <property type="match status" value="1"/>
</dbReference>
<dbReference type="EMBL" id="KV417616">
    <property type="protein sequence ID" value="KZP14522.1"/>
    <property type="molecule type" value="Genomic_DNA"/>
</dbReference>
<reference evidence="2 3" key="1">
    <citation type="journal article" date="2016" name="Mol. Biol. Evol.">
        <title>Comparative Genomics of Early-Diverging Mushroom-Forming Fungi Provides Insights into the Origins of Lignocellulose Decay Capabilities.</title>
        <authorList>
            <person name="Nagy L.G."/>
            <person name="Riley R."/>
            <person name="Tritt A."/>
            <person name="Adam C."/>
            <person name="Daum C."/>
            <person name="Floudas D."/>
            <person name="Sun H."/>
            <person name="Yadav J.S."/>
            <person name="Pangilinan J."/>
            <person name="Larsson K.H."/>
            <person name="Matsuura K."/>
            <person name="Barry K."/>
            <person name="Labutti K."/>
            <person name="Kuo R."/>
            <person name="Ohm R.A."/>
            <person name="Bhattacharya S.S."/>
            <person name="Shirouzu T."/>
            <person name="Yoshinaga Y."/>
            <person name="Martin F.M."/>
            <person name="Grigoriev I.V."/>
            <person name="Hibbett D.S."/>
        </authorList>
    </citation>
    <scope>NUCLEOTIDE SEQUENCE [LARGE SCALE GENOMIC DNA]</scope>
    <source>
        <strain evidence="2 3">CBS 109695</strain>
    </source>
</reference>
<dbReference type="AlphaFoldDB" id="A0A166DB97"/>
<protein>
    <recommendedName>
        <fullName evidence="4">F-box domain-containing protein</fullName>
    </recommendedName>
</protein>
<dbReference type="InterPro" id="IPR032675">
    <property type="entry name" value="LRR_dom_sf"/>
</dbReference>
<dbReference type="OrthoDB" id="2447803at2759"/>
<sequence length="655" mass="71493">MHRILSIPELLDIIFSHLDEPTNASNAVVCKAWSEVALNVLWADVDDLQRLIGLLVPLVVKRNVYTMARSPLPADWKRFENYARRVRRLHYEPTASPWPCPSVFAELASTRLSMHILPNLHTLHWLASSSTHDPELLLHAKLFLHPRLTRLAAYLPIRASDSFIINPPDDFFAEVLARAPHLVRLDLRMDVPARYISGPVCDLLRALPELEKVVLPEHHITSAVLGALATLPRLRVVQFEYGPEQGDGDAADVLAIAPSLEVGAFPALMDLSLTVPLAALTALLPSLGGLTHLYVDTPAVQTSLDVSSLLSALPSGCPSLVALYLELLWLRPAEDGDDDDAPLWADREREDMLTLDTLRPLLVLPLREFTLTHDRPLLLSPAEVRQLARAWPQIEVLVLACEPLTLELGDDVGRGGGALPLSVLATLARLCPRLRTLGLFMDASEIGADVAAWGVTPALNTPSCSPRKGKGGASDADEEEERGPPVPFKNLKKLTVGVSPINDAPAVALALSHLLPPTCVVECGVTWHLELMPSRASPSPPPLPVLPAFPGFGQPPANPPVVPAAAPAPVVFGQQDEDNSAHSRRETLATVSQRCALWSTAAQLLPVLSRVREEERERTERREEEVEDLRVRVRVLMEMGAGVGEERKESGCTIC</sequence>
<evidence type="ECO:0000313" key="2">
    <source>
        <dbReference type="EMBL" id="KZP14522.1"/>
    </source>
</evidence>
<dbReference type="InterPro" id="IPR036047">
    <property type="entry name" value="F-box-like_dom_sf"/>
</dbReference>
<gene>
    <name evidence="2" type="ORF">FIBSPDRAFT_1048739</name>
</gene>
<organism evidence="2 3">
    <name type="scientific">Athelia psychrophila</name>
    <dbReference type="NCBI Taxonomy" id="1759441"/>
    <lineage>
        <taxon>Eukaryota</taxon>
        <taxon>Fungi</taxon>
        <taxon>Dikarya</taxon>
        <taxon>Basidiomycota</taxon>
        <taxon>Agaricomycotina</taxon>
        <taxon>Agaricomycetes</taxon>
        <taxon>Agaricomycetidae</taxon>
        <taxon>Atheliales</taxon>
        <taxon>Atheliaceae</taxon>
        <taxon>Athelia</taxon>
    </lineage>
</organism>
<dbReference type="SUPFAM" id="SSF52047">
    <property type="entry name" value="RNI-like"/>
    <property type="match status" value="1"/>
</dbReference>
<keyword evidence="3" id="KW-1185">Reference proteome</keyword>
<dbReference type="SUPFAM" id="SSF81383">
    <property type="entry name" value="F-box domain"/>
    <property type="match status" value="1"/>
</dbReference>
<name>A0A166DB97_9AGAM</name>